<keyword evidence="7" id="KW-0460">Magnesium</keyword>
<evidence type="ECO:0000256" key="7">
    <source>
        <dbReference type="RuleBase" id="RU361279"/>
    </source>
</evidence>
<keyword evidence="2 6" id="KW-0547">Nucleotide-binding</keyword>
<evidence type="ECO:0000256" key="1">
    <source>
        <dbReference type="ARBA" id="ARBA00010638"/>
    </source>
</evidence>
<dbReference type="InterPro" id="IPR024185">
    <property type="entry name" value="FTHF_cligase-like_sf"/>
</dbReference>
<evidence type="ECO:0000256" key="2">
    <source>
        <dbReference type="ARBA" id="ARBA00022741"/>
    </source>
</evidence>
<dbReference type="GO" id="GO:0030272">
    <property type="term" value="F:5-formyltetrahydrofolate cyclo-ligase activity"/>
    <property type="evidence" value="ECO:0007669"/>
    <property type="project" value="UniProtKB-EC"/>
</dbReference>
<dbReference type="PANTHER" id="PTHR23407">
    <property type="entry name" value="ATPASE INHIBITOR/5-FORMYLTETRAHYDROFOLATE CYCLO-LIGASE"/>
    <property type="match status" value="1"/>
</dbReference>
<comment type="similarity">
    <text evidence="1 7">Belongs to the 5-formyltetrahydrofolate cyclo-ligase family.</text>
</comment>
<dbReference type="GO" id="GO:0046872">
    <property type="term" value="F:metal ion binding"/>
    <property type="evidence" value="ECO:0007669"/>
    <property type="project" value="UniProtKB-KW"/>
</dbReference>
<dbReference type="GO" id="GO:0005739">
    <property type="term" value="C:mitochondrion"/>
    <property type="evidence" value="ECO:0007669"/>
    <property type="project" value="TreeGrafter"/>
</dbReference>
<organism evidence="8 9">
    <name type="scientific">Paramarasmius palmivorus</name>
    <dbReference type="NCBI Taxonomy" id="297713"/>
    <lineage>
        <taxon>Eukaryota</taxon>
        <taxon>Fungi</taxon>
        <taxon>Dikarya</taxon>
        <taxon>Basidiomycota</taxon>
        <taxon>Agaricomycotina</taxon>
        <taxon>Agaricomycetes</taxon>
        <taxon>Agaricomycetidae</taxon>
        <taxon>Agaricales</taxon>
        <taxon>Marasmiineae</taxon>
        <taxon>Marasmiaceae</taxon>
        <taxon>Paramarasmius</taxon>
    </lineage>
</organism>
<dbReference type="PANTHER" id="PTHR23407:SF1">
    <property type="entry name" value="5-FORMYLTETRAHYDROFOLATE CYCLO-LIGASE"/>
    <property type="match status" value="1"/>
</dbReference>
<reference evidence="8 9" key="1">
    <citation type="submission" date="2024-01" db="EMBL/GenBank/DDBJ databases">
        <title>A draft genome for a cacao thread blight-causing isolate of Paramarasmius palmivorus.</title>
        <authorList>
            <person name="Baruah I.K."/>
            <person name="Bukari Y."/>
            <person name="Amoako-Attah I."/>
            <person name="Meinhardt L.W."/>
            <person name="Bailey B.A."/>
            <person name="Cohen S.P."/>
        </authorList>
    </citation>
    <scope>NUCLEOTIDE SEQUENCE [LARGE SCALE GENOMIC DNA]</scope>
    <source>
        <strain evidence="8 9">GH-12</strain>
    </source>
</reference>
<dbReference type="Pfam" id="PF01812">
    <property type="entry name" value="5-FTHF_cyc-lig"/>
    <property type="match status" value="1"/>
</dbReference>
<comment type="catalytic activity">
    <reaction evidence="4 7">
        <text>(6S)-5-formyl-5,6,7,8-tetrahydrofolate + ATP = (6R)-5,10-methenyltetrahydrofolate + ADP + phosphate</text>
        <dbReference type="Rhea" id="RHEA:10488"/>
        <dbReference type="ChEBI" id="CHEBI:30616"/>
        <dbReference type="ChEBI" id="CHEBI:43474"/>
        <dbReference type="ChEBI" id="CHEBI:57455"/>
        <dbReference type="ChEBI" id="CHEBI:57457"/>
        <dbReference type="ChEBI" id="CHEBI:456216"/>
        <dbReference type="EC" id="6.3.3.2"/>
    </reaction>
</comment>
<proteinExistence type="inferred from homology"/>
<sequence length="152" mass="17114">MPSGELDTSSVVKAILESGKSLFVPRIDGTSNASRMQFVQIYNQYDLNSLPEGLWGIKEPTAQYNEQPRTDVLDVGLDMILVPGVAFDRSMSRLGHGKGYYDRYLSAYTSWKITSVIRLALALREQLVDEVPTDDNDWKMDVILTPDEVIVR</sequence>
<dbReference type="InterPro" id="IPR002698">
    <property type="entry name" value="FTHF_cligase"/>
</dbReference>
<accession>A0AAW0C020</accession>
<evidence type="ECO:0000313" key="9">
    <source>
        <dbReference type="Proteomes" id="UP001383192"/>
    </source>
</evidence>
<dbReference type="GO" id="GO:0005524">
    <property type="term" value="F:ATP binding"/>
    <property type="evidence" value="ECO:0007669"/>
    <property type="project" value="UniProtKB-KW"/>
</dbReference>
<evidence type="ECO:0000256" key="3">
    <source>
        <dbReference type="ARBA" id="ARBA00022840"/>
    </source>
</evidence>
<evidence type="ECO:0000313" key="8">
    <source>
        <dbReference type="EMBL" id="KAK7032646.1"/>
    </source>
</evidence>
<dbReference type="SUPFAM" id="SSF100950">
    <property type="entry name" value="NagB/RpiA/CoA transferase-like"/>
    <property type="match status" value="1"/>
</dbReference>
<comment type="cofactor">
    <cofactor evidence="7">
        <name>Mg(2+)</name>
        <dbReference type="ChEBI" id="CHEBI:18420"/>
    </cofactor>
</comment>
<feature type="binding site" evidence="6">
    <location>
        <position position="5"/>
    </location>
    <ligand>
        <name>substrate</name>
    </ligand>
</feature>
<feature type="binding site" evidence="6">
    <location>
        <begin position="93"/>
        <end position="101"/>
    </location>
    <ligand>
        <name>ATP</name>
        <dbReference type="ChEBI" id="CHEBI:30616"/>
    </ligand>
</feature>
<name>A0AAW0C020_9AGAR</name>
<protein>
    <recommendedName>
        <fullName evidence="5 7">5-formyltetrahydrofolate cyclo-ligase</fullName>
        <ecNumber evidence="5 7">6.3.3.2</ecNumber>
    </recommendedName>
</protein>
<keyword evidence="9" id="KW-1185">Reference proteome</keyword>
<dbReference type="GO" id="GO:0035999">
    <property type="term" value="P:tetrahydrofolate interconversion"/>
    <property type="evidence" value="ECO:0007669"/>
    <property type="project" value="TreeGrafter"/>
</dbReference>
<dbReference type="GO" id="GO:0009396">
    <property type="term" value="P:folic acid-containing compound biosynthetic process"/>
    <property type="evidence" value="ECO:0007669"/>
    <property type="project" value="TreeGrafter"/>
</dbReference>
<dbReference type="InterPro" id="IPR037171">
    <property type="entry name" value="NagB/RpiA_transferase-like"/>
</dbReference>
<gene>
    <name evidence="8" type="ORF">VNI00_012911</name>
</gene>
<dbReference type="NCBIfam" id="TIGR02727">
    <property type="entry name" value="MTHFS_bact"/>
    <property type="match status" value="1"/>
</dbReference>
<dbReference type="EMBL" id="JAYKXP010000062">
    <property type="protein sequence ID" value="KAK7032646.1"/>
    <property type="molecule type" value="Genomic_DNA"/>
</dbReference>
<dbReference type="Gene3D" id="3.40.50.10420">
    <property type="entry name" value="NagB/RpiA/CoA transferase-like"/>
    <property type="match status" value="1"/>
</dbReference>
<dbReference type="EC" id="6.3.3.2" evidence="5 7"/>
<evidence type="ECO:0000256" key="4">
    <source>
        <dbReference type="ARBA" id="ARBA00036539"/>
    </source>
</evidence>
<dbReference type="Proteomes" id="UP001383192">
    <property type="component" value="Unassembled WGS sequence"/>
</dbReference>
<dbReference type="PIRSF" id="PIRSF006806">
    <property type="entry name" value="FTHF_cligase"/>
    <property type="match status" value="1"/>
</dbReference>
<comment type="caution">
    <text evidence="8">The sequence shown here is derived from an EMBL/GenBank/DDBJ whole genome shotgun (WGS) entry which is preliminary data.</text>
</comment>
<evidence type="ECO:0000256" key="5">
    <source>
        <dbReference type="ARBA" id="ARBA00038966"/>
    </source>
</evidence>
<keyword evidence="7" id="KW-0479">Metal-binding</keyword>
<keyword evidence="3 6" id="KW-0067">ATP-binding</keyword>
<evidence type="ECO:0000256" key="6">
    <source>
        <dbReference type="PIRSR" id="PIRSR006806-1"/>
    </source>
</evidence>
<dbReference type="AlphaFoldDB" id="A0AAW0C020"/>